<evidence type="ECO:0000256" key="8">
    <source>
        <dbReference type="ARBA" id="ARBA00022989"/>
    </source>
</evidence>
<feature type="domain" description="Ion transport" evidence="14">
    <location>
        <begin position="7"/>
        <end position="199"/>
    </location>
</feature>
<dbReference type="InterPro" id="IPR005821">
    <property type="entry name" value="Ion_trans_dom"/>
</dbReference>
<feature type="non-terminal residue" evidence="15">
    <location>
        <position position="201"/>
    </location>
</feature>
<keyword evidence="2" id="KW-0813">Transport</keyword>
<dbReference type="PANTHER" id="PTHR45628:SF7">
    <property type="entry name" value="VOLTAGE-DEPENDENT CALCIUM CHANNEL TYPE A SUBUNIT ALPHA-1"/>
    <property type="match status" value="1"/>
</dbReference>
<dbReference type="Proteomes" id="UP000722791">
    <property type="component" value="Unassembled WGS sequence"/>
</dbReference>
<dbReference type="Gene3D" id="1.20.120.350">
    <property type="entry name" value="Voltage-gated potassium channels. Chain C"/>
    <property type="match status" value="1"/>
</dbReference>
<gene>
    <name evidence="15" type="ORF">Vretimale_8331</name>
</gene>
<evidence type="ECO:0000313" key="16">
    <source>
        <dbReference type="Proteomes" id="UP000722791"/>
    </source>
</evidence>
<evidence type="ECO:0000256" key="7">
    <source>
        <dbReference type="ARBA" id="ARBA00022882"/>
    </source>
</evidence>
<dbReference type="EMBL" id="BNCQ01000014">
    <property type="protein sequence ID" value="GIM03600.1"/>
    <property type="molecule type" value="Genomic_DNA"/>
</dbReference>
<evidence type="ECO:0000256" key="3">
    <source>
        <dbReference type="ARBA" id="ARBA00022568"/>
    </source>
</evidence>
<protein>
    <recommendedName>
        <fullName evidence="14">Ion transport domain-containing protein</fullName>
    </recommendedName>
</protein>
<feature type="transmembrane region" description="Helical" evidence="13">
    <location>
        <begin position="7"/>
        <end position="28"/>
    </location>
</feature>
<dbReference type="InterPro" id="IPR050599">
    <property type="entry name" value="VDCC_alpha-1_subunit"/>
</dbReference>
<proteinExistence type="predicted"/>
<dbReference type="Pfam" id="PF00520">
    <property type="entry name" value="Ion_trans"/>
    <property type="match status" value="1"/>
</dbReference>
<keyword evidence="6" id="KW-0106">Calcium</keyword>
<keyword evidence="8 13" id="KW-1133">Transmembrane helix</keyword>
<keyword evidence="12" id="KW-0407">Ion channel</keyword>
<evidence type="ECO:0000256" key="6">
    <source>
        <dbReference type="ARBA" id="ARBA00022837"/>
    </source>
</evidence>
<keyword evidence="4" id="KW-0107">Calcium channel</keyword>
<dbReference type="GO" id="GO:0008331">
    <property type="term" value="F:high voltage-gated calcium channel activity"/>
    <property type="evidence" value="ECO:0007669"/>
    <property type="project" value="TreeGrafter"/>
</dbReference>
<evidence type="ECO:0000256" key="13">
    <source>
        <dbReference type="SAM" id="Phobius"/>
    </source>
</evidence>
<dbReference type="AlphaFoldDB" id="A0A8J4LNR1"/>
<keyword evidence="11" id="KW-0325">Glycoprotein</keyword>
<accession>A0A8J4LNR1</accession>
<feature type="transmembrane region" description="Helical" evidence="13">
    <location>
        <begin position="131"/>
        <end position="154"/>
    </location>
</feature>
<evidence type="ECO:0000259" key="14">
    <source>
        <dbReference type="Pfam" id="PF00520"/>
    </source>
</evidence>
<keyword evidence="9" id="KW-0406">Ion transport</keyword>
<feature type="transmembrane region" description="Helical" evidence="13">
    <location>
        <begin position="72"/>
        <end position="93"/>
    </location>
</feature>
<dbReference type="InterPro" id="IPR027359">
    <property type="entry name" value="Volt_channel_dom_sf"/>
</dbReference>
<sequence>LTQSTGFERVMLTVIVANVVVLAATWYGNPPEVEDIQEKLNIAFTGIYTLEAVLKLYSLGSRTYFADPWNKFDFVVVVSGLVEVALSFLHTGYVRVLRVFRLQRLLRVTRLVRKSKGVRTLFQALVMSLPAFGNVGALIGLMFFMWAYVGVLLFGRVRRDDLHSAINSAANFANFGNALSVLLRVATGDNWTDIMYGCMVQ</sequence>
<comment type="subcellular location">
    <subcellularLocation>
        <location evidence="1">Membrane</location>
        <topology evidence="1">Multi-pass membrane protein</topology>
    </subcellularLocation>
</comment>
<keyword evidence="5 13" id="KW-0812">Transmembrane</keyword>
<evidence type="ECO:0000256" key="12">
    <source>
        <dbReference type="ARBA" id="ARBA00023303"/>
    </source>
</evidence>
<keyword evidence="10 13" id="KW-0472">Membrane</keyword>
<feature type="non-terminal residue" evidence="15">
    <location>
        <position position="1"/>
    </location>
</feature>
<evidence type="ECO:0000256" key="10">
    <source>
        <dbReference type="ARBA" id="ARBA00023136"/>
    </source>
</evidence>
<comment type="caution">
    <text evidence="15">The sequence shown here is derived from an EMBL/GenBank/DDBJ whole genome shotgun (WGS) entry which is preliminary data.</text>
</comment>
<dbReference type="PANTHER" id="PTHR45628">
    <property type="entry name" value="VOLTAGE-DEPENDENT CALCIUM CHANNEL TYPE A SUBUNIT ALPHA-1"/>
    <property type="match status" value="1"/>
</dbReference>
<dbReference type="SUPFAM" id="SSF81324">
    <property type="entry name" value="Voltage-gated potassium channels"/>
    <property type="match status" value="1"/>
</dbReference>
<keyword evidence="7" id="KW-0851">Voltage-gated channel</keyword>
<dbReference type="Gene3D" id="1.10.287.70">
    <property type="match status" value="1"/>
</dbReference>
<keyword evidence="3" id="KW-0109">Calcium transport</keyword>
<evidence type="ECO:0000256" key="11">
    <source>
        <dbReference type="ARBA" id="ARBA00023180"/>
    </source>
</evidence>
<evidence type="ECO:0000256" key="9">
    <source>
        <dbReference type="ARBA" id="ARBA00023065"/>
    </source>
</evidence>
<evidence type="ECO:0000256" key="4">
    <source>
        <dbReference type="ARBA" id="ARBA00022673"/>
    </source>
</evidence>
<dbReference type="GO" id="GO:0005891">
    <property type="term" value="C:voltage-gated calcium channel complex"/>
    <property type="evidence" value="ECO:0007669"/>
    <property type="project" value="TreeGrafter"/>
</dbReference>
<evidence type="ECO:0000256" key="2">
    <source>
        <dbReference type="ARBA" id="ARBA00022448"/>
    </source>
</evidence>
<name>A0A8J4LNR1_9CHLO</name>
<organism evidence="15 16">
    <name type="scientific">Volvox reticuliferus</name>
    <dbReference type="NCBI Taxonomy" id="1737510"/>
    <lineage>
        <taxon>Eukaryota</taxon>
        <taxon>Viridiplantae</taxon>
        <taxon>Chlorophyta</taxon>
        <taxon>core chlorophytes</taxon>
        <taxon>Chlorophyceae</taxon>
        <taxon>CS clade</taxon>
        <taxon>Chlamydomonadales</taxon>
        <taxon>Volvocaceae</taxon>
        <taxon>Volvox</taxon>
    </lineage>
</organism>
<evidence type="ECO:0000313" key="15">
    <source>
        <dbReference type="EMBL" id="GIM03600.1"/>
    </source>
</evidence>
<dbReference type="GO" id="GO:0098703">
    <property type="term" value="P:calcium ion import across plasma membrane"/>
    <property type="evidence" value="ECO:0007669"/>
    <property type="project" value="TreeGrafter"/>
</dbReference>
<feature type="transmembrane region" description="Helical" evidence="13">
    <location>
        <begin position="40"/>
        <end position="60"/>
    </location>
</feature>
<evidence type="ECO:0000256" key="5">
    <source>
        <dbReference type="ARBA" id="ARBA00022692"/>
    </source>
</evidence>
<reference evidence="15" key="1">
    <citation type="journal article" date="2021" name="Proc. Natl. Acad. Sci. U.S.A.">
        <title>Three genomes in the algal genus Volvox reveal the fate of a haploid sex-determining region after a transition to homothallism.</title>
        <authorList>
            <person name="Yamamoto K."/>
            <person name="Hamaji T."/>
            <person name="Kawai-Toyooka H."/>
            <person name="Matsuzaki R."/>
            <person name="Takahashi F."/>
            <person name="Nishimura Y."/>
            <person name="Kawachi M."/>
            <person name="Noguchi H."/>
            <person name="Minakuchi Y."/>
            <person name="Umen J.G."/>
            <person name="Toyoda A."/>
            <person name="Nozaki H."/>
        </authorList>
    </citation>
    <scope>NUCLEOTIDE SEQUENCE</scope>
    <source>
        <strain evidence="15">NIES-3785</strain>
    </source>
</reference>
<evidence type="ECO:0000256" key="1">
    <source>
        <dbReference type="ARBA" id="ARBA00004141"/>
    </source>
</evidence>